<comment type="function">
    <text evidence="2">Antitoxin component of a type II toxin-antitoxin (TA) system.</text>
</comment>
<comment type="caution">
    <text evidence="3">The sequence shown here is derived from an EMBL/GenBank/DDBJ whole genome shotgun (WGS) entry which is preliminary data.</text>
</comment>
<dbReference type="SUPFAM" id="SSF143120">
    <property type="entry name" value="YefM-like"/>
    <property type="match status" value="1"/>
</dbReference>
<comment type="similarity">
    <text evidence="1 2">Belongs to the phD/YefM antitoxin family.</text>
</comment>
<evidence type="ECO:0000256" key="1">
    <source>
        <dbReference type="ARBA" id="ARBA00009981"/>
    </source>
</evidence>
<name>A0A9D1SEL9_9FIRM</name>
<accession>A0A9D1SEL9</accession>
<evidence type="ECO:0000256" key="2">
    <source>
        <dbReference type="RuleBase" id="RU362080"/>
    </source>
</evidence>
<organism evidence="3 4">
    <name type="scientific">Candidatus Ornithomonoglobus merdipullorum</name>
    <dbReference type="NCBI Taxonomy" id="2840895"/>
    <lineage>
        <taxon>Bacteria</taxon>
        <taxon>Bacillati</taxon>
        <taxon>Bacillota</taxon>
        <taxon>Clostridia</taxon>
        <taxon>Candidatus Ornithomonoglobus</taxon>
    </lineage>
</organism>
<protein>
    <recommendedName>
        <fullName evidence="2">Antitoxin</fullName>
    </recommendedName>
</protein>
<gene>
    <name evidence="3" type="ORF">IAA61_05785</name>
</gene>
<dbReference type="InterPro" id="IPR036165">
    <property type="entry name" value="YefM-like_sf"/>
</dbReference>
<evidence type="ECO:0000313" key="3">
    <source>
        <dbReference type="EMBL" id="HIU57306.1"/>
    </source>
</evidence>
<dbReference type="AlphaFoldDB" id="A0A9D1SEL9"/>
<dbReference type="Pfam" id="PF02604">
    <property type="entry name" value="PhdYeFM_antitox"/>
    <property type="match status" value="1"/>
</dbReference>
<dbReference type="Proteomes" id="UP000824109">
    <property type="component" value="Unassembled WGS sequence"/>
</dbReference>
<dbReference type="EMBL" id="DVNB01000059">
    <property type="protein sequence ID" value="HIU57306.1"/>
    <property type="molecule type" value="Genomic_DNA"/>
</dbReference>
<evidence type="ECO:0000313" key="4">
    <source>
        <dbReference type="Proteomes" id="UP000824109"/>
    </source>
</evidence>
<proteinExistence type="inferred from homology"/>
<reference evidence="3" key="2">
    <citation type="journal article" date="2021" name="PeerJ">
        <title>Extensive microbial diversity within the chicken gut microbiome revealed by metagenomics and culture.</title>
        <authorList>
            <person name="Gilroy R."/>
            <person name="Ravi A."/>
            <person name="Getino M."/>
            <person name="Pursley I."/>
            <person name="Horton D.L."/>
            <person name="Alikhan N.F."/>
            <person name="Baker D."/>
            <person name="Gharbi K."/>
            <person name="Hall N."/>
            <person name="Watson M."/>
            <person name="Adriaenssens E.M."/>
            <person name="Foster-Nyarko E."/>
            <person name="Jarju S."/>
            <person name="Secka A."/>
            <person name="Antonio M."/>
            <person name="Oren A."/>
            <person name="Chaudhuri R.R."/>
            <person name="La Ragione R."/>
            <person name="Hildebrand F."/>
            <person name="Pallen M.J."/>
        </authorList>
    </citation>
    <scope>NUCLEOTIDE SEQUENCE</scope>
    <source>
        <strain evidence="3">USAMLcec3-3695</strain>
    </source>
</reference>
<sequence length="80" mass="9119">MNINTNTIVSMTEANQNFSRVARIAEKSGEAVIFKNNKPKFIVIDVENSDYIELSDDEKIDIVAARILKKYRPAFEELAK</sequence>
<reference evidence="3" key="1">
    <citation type="submission" date="2020-10" db="EMBL/GenBank/DDBJ databases">
        <authorList>
            <person name="Gilroy R."/>
        </authorList>
    </citation>
    <scope>NUCLEOTIDE SEQUENCE</scope>
    <source>
        <strain evidence="3">USAMLcec3-3695</strain>
    </source>
</reference>
<dbReference type="InterPro" id="IPR006442">
    <property type="entry name" value="Antitoxin_Phd/YefM"/>
</dbReference>